<dbReference type="SUPFAM" id="SSF52833">
    <property type="entry name" value="Thioredoxin-like"/>
    <property type="match status" value="1"/>
</dbReference>
<evidence type="ECO:0000259" key="1">
    <source>
        <dbReference type="PROSITE" id="PS50404"/>
    </source>
</evidence>
<dbReference type="SUPFAM" id="SSF47616">
    <property type="entry name" value="GST C-terminal domain-like"/>
    <property type="match status" value="1"/>
</dbReference>
<organism evidence="2 3">
    <name type="scientific">Amborella trichopoda</name>
    <dbReference type="NCBI Taxonomy" id="13333"/>
    <lineage>
        <taxon>Eukaryota</taxon>
        <taxon>Viridiplantae</taxon>
        <taxon>Streptophyta</taxon>
        <taxon>Embryophyta</taxon>
        <taxon>Tracheophyta</taxon>
        <taxon>Spermatophyta</taxon>
        <taxon>Magnoliopsida</taxon>
        <taxon>Amborellales</taxon>
        <taxon>Amborellaceae</taxon>
        <taxon>Amborella</taxon>
    </lineage>
</organism>
<keyword evidence="3" id="KW-1185">Reference proteome</keyword>
<dbReference type="PRINTS" id="PR01625">
    <property type="entry name" value="GSTRNSFRASEO"/>
</dbReference>
<dbReference type="STRING" id="13333.W1NJP8"/>
<accession>W1NJP8</accession>
<feature type="domain" description="GST N-terminal" evidence="1">
    <location>
        <begin position="112"/>
        <end position="193"/>
    </location>
</feature>
<name>W1NJP8_AMBTC</name>
<dbReference type="SFLD" id="SFLDS00019">
    <property type="entry name" value="Glutathione_Transferase_(cytos"/>
    <property type="match status" value="1"/>
</dbReference>
<dbReference type="PANTHER" id="PTHR44328">
    <property type="entry name" value="GLUTATHIONE S-TRANSFERASE L1"/>
    <property type="match status" value="1"/>
</dbReference>
<proteinExistence type="predicted"/>
<dbReference type="InterPro" id="IPR036282">
    <property type="entry name" value="Glutathione-S-Trfase_C_sf"/>
</dbReference>
<dbReference type="InterPro" id="IPR036249">
    <property type="entry name" value="Thioredoxin-like_sf"/>
</dbReference>
<dbReference type="GO" id="GO:0005737">
    <property type="term" value="C:cytoplasm"/>
    <property type="evidence" value="ECO:0007669"/>
    <property type="project" value="InterPro"/>
</dbReference>
<dbReference type="InterPro" id="IPR040079">
    <property type="entry name" value="Glutathione_S-Trfase"/>
</dbReference>
<gene>
    <name evidence="2" type="ORF">AMTR_s00023p00190240</name>
</gene>
<evidence type="ECO:0000313" key="3">
    <source>
        <dbReference type="Proteomes" id="UP000017836"/>
    </source>
</evidence>
<dbReference type="Gene3D" id="3.40.30.10">
    <property type="entry name" value="Glutaredoxin"/>
    <property type="match status" value="1"/>
</dbReference>
<dbReference type="EMBL" id="KI397474">
    <property type="protein sequence ID" value="ERM95656.1"/>
    <property type="molecule type" value="Genomic_DNA"/>
</dbReference>
<dbReference type="PANTHER" id="PTHR44328:SF16">
    <property type="entry name" value="PROTEIN IN2-1 HOMOLOG B"/>
    <property type="match status" value="1"/>
</dbReference>
<dbReference type="SFLD" id="SFLDG00358">
    <property type="entry name" value="Main_(cytGST)"/>
    <property type="match status" value="1"/>
</dbReference>
<dbReference type="InterPro" id="IPR005442">
    <property type="entry name" value="GST_omega"/>
</dbReference>
<reference evidence="3" key="1">
    <citation type="journal article" date="2013" name="Science">
        <title>The Amborella genome and the evolution of flowering plants.</title>
        <authorList>
            <consortium name="Amborella Genome Project"/>
        </authorList>
    </citation>
    <scope>NUCLEOTIDE SEQUENCE [LARGE SCALE GENOMIC DNA]</scope>
</reference>
<sequence>MALAHGLSCDFRSKYSLTSLPVTACATAPQYSCPIFRERFLPLQISQNPFLSPLTVPERHVLSPKSIPRVHFLSLDSLRRRYHKQTEVVSGVEEELPPEMVSTSEPPNLFDGTTRLYISYVCPFAQRVWIARNYKGLQDEMKLVPINLANRPSWYKEKVYPPNQVPALEHNKKVIGESLDLLYYLDTHFEGPKLLPDDPAKRTFAEELIGCCGDFIKVRSAFSKEDIEEEVGPPCDYLESALSKFDFGPFFLGECSMVDMLYAPFIERFHLFLLDVKKYDITYGRPRLATWIEEINKLDAYTQTKRDPEDLLHRLKQRYLVCNSLLYLYISC</sequence>
<dbReference type="GO" id="GO:0004364">
    <property type="term" value="F:glutathione transferase activity"/>
    <property type="evidence" value="ECO:0000318"/>
    <property type="project" value="GO_Central"/>
</dbReference>
<dbReference type="Gene3D" id="1.20.1050.10">
    <property type="match status" value="1"/>
</dbReference>
<dbReference type="eggNOG" id="KOG0406">
    <property type="taxonomic scope" value="Eukaryota"/>
</dbReference>
<dbReference type="Pfam" id="PF13417">
    <property type="entry name" value="GST_N_3"/>
    <property type="match status" value="1"/>
</dbReference>
<dbReference type="AlphaFoldDB" id="W1NJP8"/>
<dbReference type="Proteomes" id="UP000017836">
    <property type="component" value="Unassembled WGS sequence"/>
</dbReference>
<dbReference type="InterPro" id="IPR004045">
    <property type="entry name" value="Glutathione_S-Trfase_N"/>
</dbReference>
<evidence type="ECO:0000313" key="2">
    <source>
        <dbReference type="EMBL" id="ERM95656.1"/>
    </source>
</evidence>
<dbReference type="InterPro" id="IPR044629">
    <property type="entry name" value="GSTL1/2/3"/>
</dbReference>
<protein>
    <recommendedName>
        <fullName evidence="1">GST N-terminal domain-containing protein</fullName>
    </recommendedName>
</protein>
<dbReference type="PROSITE" id="PS50404">
    <property type="entry name" value="GST_NTER"/>
    <property type="match status" value="1"/>
</dbReference>
<dbReference type="OMA" id="AAWINEM"/>
<dbReference type="Gramene" id="ERM95656">
    <property type="protein sequence ID" value="ERM95656"/>
    <property type="gene ID" value="AMTR_s00023p00190240"/>
</dbReference>
<dbReference type="HOGENOM" id="CLU_072699_0_0_1"/>
<dbReference type="FunFam" id="3.40.30.10:FF:000091">
    <property type="entry name" value="Glutathione S-transferase L2, chloroplastic"/>
    <property type="match status" value="1"/>
</dbReference>